<proteinExistence type="predicted"/>
<dbReference type="SUPFAM" id="SSF56436">
    <property type="entry name" value="C-type lectin-like"/>
    <property type="match status" value="1"/>
</dbReference>
<accession>A0A9P0FJJ5</accession>
<reference evidence="3" key="1">
    <citation type="submission" date="2021-12" db="EMBL/GenBank/DDBJ databases">
        <authorList>
            <person name="King R."/>
        </authorList>
    </citation>
    <scope>NUCLEOTIDE SEQUENCE</scope>
</reference>
<dbReference type="PANTHER" id="PTHR45710">
    <property type="entry name" value="C-TYPE LECTIN DOMAIN-CONTAINING PROTEIN 180"/>
    <property type="match status" value="1"/>
</dbReference>
<dbReference type="InterPro" id="IPR016187">
    <property type="entry name" value="CTDL_fold"/>
</dbReference>
<dbReference type="OrthoDB" id="2142683at2759"/>
<dbReference type="SMART" id="SM00034">
    <property type="entry name" value="CLECT"/>
    <property type="match status" value="1"/>
</dbReference>
<evidence type="ECO:0000259" key="2">
    <source>
        <dbReference type="PROSITE" id="PS50041"/>
    </source>
</evidence>
<evidence type="ECO:0000313" key="4">
    <source>
        <dbReference type="Proteomes" id="UP001154078"/>
    </source>
</evidence>
<feature type="domain" description="C-type lectin" evidence="2">
    <location>
        <begin position="181"/>
        <end position="308"/>
    </location>
</feature>
<dbReference type="Pfam" id="PF00059">
    <property type="entry name" value="Lectin_C"/>
    <property type="match status" value="1"/>
</dbReference>
<gene>
    <name evidence="3" type="ORF">MELIAE_LOCUS7894</name>
</gene>
<dbReference type="InterPro" id="IPR016186">
    <property type="entry name" value="C-type_lectin-like/link_sf"/>
</dbReference>
<dbReference type="AlphaFoldDB" id="A0A9P0FJJ5"/>
<feature type="signal peptide" evidence="1">
    <location>
        <begin position="1"/>
        <end position="19"/>
    </location>
</feature>
<dbReference type="InterPro" id="IPR050828">
    <property type="entry name" value="C-type_lectin/matrix_domain"/>
</dbReference>
<protein>
    <recommendedName>
        <fullName evidence="2">C-type lectin domain-containing protein</fullName>
    </recommendedName>
</protein>
<feature type="chain" id="PRO_5040141261" description="C-type lectin domain-containing protein" evidence="1">
    <location>
        <begin position="20"/>
        <end position="332"/>
    </location>
</feature>
<dbReference type="PANTHER" id="PTHR45710:SF26">
    <property type="entry name" value="RH26557P"/>
    <property type="match status" value="1"/>
</dbReference>
<evidence type="ECO:0000256" key="1">
    <source>
        <dbReference type="SAM" id="SignalP"/>
    </source>
</evidence>
<keyword evidence="1" id="KW-0732">Signal</keyword>
<evidence type="ECO:0000313" key="3">
    <source>
        <dbReference type="EMBL" id="CAH0557102.1"/>
    </source>
</evidence>
<dbReference type="Gene3D" id="3.10.100.10">
    <property type="entry name" value="Mannose-Binding Protein A, subunit A"/>
    <property type="match status" value="1"/>
</dbReference>
<keyword evidence="4" id="KW-1185">Reference proteome</keyword>
<name>A0A9P0FJJ5_BRAAE</name>
<organism evidence="3 4">
    <name type="scientific">Brassicogethes aeneus</name>
    <name type="common">Rape pollen beetle</name>
    <name type="synonym">Meligethes aeneus</name>
    <dbReference type="NCBI Taxonomy" id="1431903"/>
    <lineage>
        <taxon>Eukaryota</taxon>
        <taxon>Metazoa</taxon>
        <taxon>Ecdysozoa</taxon>
        <taxon>Arthropoda</taxon>
        <taxon>Hexapoda</taxon>
        <taxon>Insecta</taxon>
        <taxon>Pterygota</taxon>
        <taxon>Neoptera</taxon>
        <taxon>Endopterygota</taxon>
        <taxon>Coleoptera</taxon>
        <taxon>Polyphaga</taxon>
        <taxon>Cucujiformia</taxon>
        <taxon>Nitidulidae</taxon>
        <taxon>Meligethinae</taxon>
        <taxon>Brassicogethes</taxon>
    </lineage>
</organism>
<dbReference type="EMBL" id="OV121136">
    <property type="protein sequence ID" value="CAH0557102.1"/>
    <property type="molecule type" value="Genomic_DNA"/>
</dbReference>
<dbReference type="Proteomes" id="UP001154078">
    <property type="component" value="Chromosome 5"/>
</dbReference>
<dbReference type="InterPro" id="IPR001304">
    <property type="entry name" value="C-type_lectin-like"/>
</dbReference>
<dbReference type="PROSITE" id="PS50041">
    <property type="entry name" value="C_TYPE_LECTIN_2"/>
    <property type="match status" value="1"/>
</dbReference>
<sequence>MNLIFVLLTGIFLLSLCEAIFVTNTSRKYSDNPAVWTEDEAIWGPLLEDWVVGTKRTGRVMQIPLMRPAYILEDKIDNVPIANIEKESKISPGKIVTNNNNPNYNNNNNNIHYNNNYNKKPAGRPISETDLYLLSAIEKLVYKHDFMEKRLRRVEEMLYYVMAGNRVDNEAEPCPNSYSRVGPNCYQFSSTAGREYDWKAASKYCKKEGGVLAEMESVEEAQDIIAHIQSNEFLRGKDFWTGGLNPGLLWIWSNSARPVAPGNTENKKNPAANITGEGRCLKLAYDPALRSYSYKGTDCSVRYSIICELPENKSSNEIKRIGRLRKIFDDEL</sequence>